<dbReference type="Proteomes" id="UP000317778">
    <property type="component" value="Unassembled WGS sequence"/>
</dbReference>
<dbReference type="GO" id="GO:0046872">
    <property type="term" value="F:metal ion binding"/>
    <property type="evidence" value="ECO:0007669"/>
    <property type="project" value="UniProtKB-KW"/>
</dbReference>
<dbReference type="SUPFAM" id="SSF54593">
    <property type="entry name" value="Glyoxalase/Bleomycin resistance protein/Dihydroxybiphenyl dioxygenase"/>
    <property type="match status" value="1"/>
</dbReference>
<evidence type="ECO:0000256" key="1">
    <source>
        <dbReference type="ARBA" id="ARBA00022723"/>
    </source>
</evidence>
<dbReference type="InterPro" id="IPR037523">
    <property type="entry name" value="VOC_core"/>
</dbReference>
<protein>
    <recommendedName>
        <fullName evidence="2">VOC domain-containing protein</fullName>
    </recommendedName>
</protein>
<dbReference type="AlphaFoldDB" id="A0A532VAS6"/>
<evidence type="ECO:0000259" key="2">
    <source>
        <dbReference type="PROSITE" id="PS51819"/>
    </source>
</evidence>
<organism evidence="3 4">
    <name type="scientific">candidate division TA06 bacterium B3_TA06</name>
    <dbReference type="NCBI Taxonomy" id="2012487"/>
    <lineage>
        <taxon>Bacteria</taxon>
        <taxon>Bacteria division TA06</taxon>
    </lineage>
</organism>
<dbReference type="EMBL" id="NJBO01000001">
    <property type="protein sequence ID" value="TKJ44306.1"/>
    <property type="molecule type" value="Genomic_DNA"/>
</dbReference>
<dbReference type="PANTHER" id="PTHR36113:SF6">
    <property type="entry name" value="FOSFOMYCIN RESISTANCE PROTEIN FOSX"/>
    <property type="match status" value="1"/>
</dbReference>
<gene>
    <name evidence="3" type="ORF">CEE36_00780</name>
</gene>
<dbReference type="InterPro" id="IPR004360">
    <property type="entry name" value="Glyas_Fos-R_dOase_dom"/>
</dbReference>
<accession>A0A532VAS6</accession>
<dbReference type="PANTHER" id="PTHR36113">
    <property type="entry name" value="LYASE, PUTATIVE-RELATED-RELATED"/>
    <property type="match status" value="1"/>
</dbReference>
<name>A0A532VAS6_UNCT6</name>
<dbReference type="PROSITE" id="PS51819">
    <property type="entry name" value="VOC"/>
    <property type="match status" value="1"/>
</dbReference>
<dbReference type="InterPro" id="IPR051332">
    <property type="entry name" value="Fosfomycin_Res_Enzymes"/>
</dbReference>
<evidence type="ECO:0000313" key="3">
    <source>
        <dbReference type="EMBL" id="TKJ44306.1"/>
    </source>
</evidence>
<dbReference type="InterPro" id="IPR029068">
    <property type="entry name" value="Glyas_Bleomycin-R_OHBP_Dase"/>
</dbReference>
<comment type="caution">
    <text evidence="3">The sequence shown here is derived from an EMBL/GenBank/DDBJ whole genome shotgun (WGS) entry which is preliminary data.</text>
</comment>
<proteinExistence type="predicted"/>
<reference evidence="3 4" key="1">
    <citation type="submission" date="2017-06" db="EMBL/GenBank/DDBJ databases">
        <title>Novel microbial phyla capable of carbon fixation and sulfur reduction in deep-sea sediments.</title>
        <authorList>
            <person name="Huang J."/>
            <person name="Baker B."/>
            <person name="Wang Y."/>
        </authorList>
    </citation>
    <scope>NUCLEOTIDE SEQUENCE [LARGE SCALE GENOMIC DNA]</scope>
    <source>
        <strain evidence="3">B3_TA06</strain>
    </source>
</reference>
<sequence>MFKSIHTIAVYVSDMERARRFYTGTLGFDVRVDLGPTLCFLISKSGNINIYLEAGHKPNPVDNKGTHLSFFLETDKSAQKTFDALKAAGVEILNDAPEEVGDGVFAFQFLDPDGNILEATGH</sequence>
<dbReference type="Pfam" id="PF00903">
    <property type="entry name" value="Glyoxalase"/>
    <property type="match status" value="1"/>
</dbReference>
<keyword evidence="1" id="KW-0479">Metal-binding</keyword>
<evidence type="ECO:0000313" key="4">
    <source>
        <dbReference type="Proteomes" id="UP000317778"/>
    </source>
</evidence>
<dbReference type="Gene3D" id="3.10.180.10">
    <property type="entry name" value="2,3-Dihydroxybiphenyl 1,2-Dioxygenase, domain 1"/>
    <property type="match status" value="1"/>
</dbReference>
<feature type="domain" description="VOC" evidence="2">
    <location>
        <begin position="4"/>
        <end position="122"/>
    </location>
</feature>